<keyword evidence="6" id="KW-0441">Lipid A biosynthesis</keyword>
<dbReference type="InterPro" id="IPR004463">
    <property type="entry name" value="UDP-acyl_GlcNac_deAcase"/>
</dbReference>
<dbReference type="GO" id="GO:0046872">
    <property type="term" value="F:metal ion binding"/>
    <property type="evidence" value="ECO:0007669"/>
    <property type="project" value="UniProtKB-KW"/>
</dbReference>
<dbReference type="GO" id="GO:0016020">
    <property type="term" value="C:membrane"/>
    <property type="evidence" value="ECO:0007669"/>
    <property type="project" value="GOC"/>
</dbReference>
<evidence type="ECO:0000256" key="7">
    <source>
        <dbReference type="ARBA" id="ARBA00022723"/>
    </source>
</evidence>
<dbReference type="InterPro" id="IPR011334">
    <property type="entry name" value="UDP-acyl_GlcNac_deAcase_C"/>
</dbReference>
<reference evidence="13 14" key="1">
    <citation type="journal article" date="2016" name="Nat. Commun.">
        <title>Thousands of microbial genomes shed light on interconnected biogeochemical processes in an aquifer system.</title>
        <authorList>
            <person name="Anantharaman K."/>
            <person name="Brown C.T."/>
            <person name="Hug L.A."/>
            <person name="Sharon I."/>
            <person name="Castelle C.J."/>
            <person name="Probst A.J."/>
            <person name="Thomas B.C."/>
            <person name="Singh A."/>
            <person name="Wilkins M.J."/>
            <person name="Karaoz U."/>
            <person name="Brodie E.L."/>
            <person name="Williams K.H."/>
            <person name="Hubbard S.S."/>
            <person name="Banfield J.F."/>
        </authorList>
    </citation>
    <scope>NUCLEOTIDE SEQUENCE [LARGE SCALE GENOMIC DNA]</scope>
</reference>
<comment type="cofactor">
    <cofactor evidence="1">
        <name>Zn(2+)</name>
        <dbReference type="ChEBI" id="CHEBI:29105"/>
    </cofactor>
</comment>
<evidence type="ECO:0000256" key="2">
    <source>
        <dbReference type="ARBA" id="ARBA00002923"/>
    </source>
</evidence>
<evidence type="ECO:0000256" key="9">
    <source>
        <dbReference type="ARBA" id="ARBA00022833"/>
    </source>
</evidence>
<evidence type="ECO:0000256" key="8">
    <source>
        <dbReference type="ARBA" id="ARBA00022801"/>
    </source>
</evidence>
<dbReference type="EMBL" id="MEUJ01000005">
    <property type="protein sequence ID" value="OGC39887.1"/>
    <property type="molecule type" value="Genomic_DNA"/>
</dbReference>
<dbReference type="Gene3D" id="3.30.230.20">
    <property type="entry name" value="lpxc deacetylase, domain 1"/>
    <property type="match status" value="1"/>
</dbReference>
<organism evidence="13 14">
    <name type="scientific">candidate division WOR-1 bacterium RIFOXYC2_FULL_46_14</name>
    <dbReference type="NCBI Taxonomy" id="1802587"/>
    <lineage>
        <taxon>Bacteria</taxon>
        <taxon>Bacillati</taxon>
        <taxon>Saganbacteria</taxon>
    </lineage>
</organism>
<dbReference type="NCBIfam" id="TIGR00325">
    <property type="entry name" value="lpxC"/>
    <property type="match status" value="1"/>
</dbReference>
<evidence type="ECO:0000256" key="11">
    <source>
        <dbReference type="ARBA" id="ARBA00024535"/>
    </source>
</evidence>
<dbReference type="GO" id="GO:0103117">
    <property type="term" value="F:UDP-3-O-acyl-N-acetylglucosamine deacetylase activity"/>
    <property type="evidence" value="ECO:0007669"/>
    <property type="project" value="UniProtKB-UniRule"/>
</dbReference>
<keyword evidence="5" id="KW-0444">Lipid biosynthesis</keyword>
<dbReference type="Pfam" id="PF03331">
    <property type="entry name" value="LpxC"/>
    <property type="match status" value="1"/>
</dbReference>
<gene>
    <name evidence="13" type="ORF">A2438_05165</name>
</gene>
<dbReference type="PANTHER" id="PTHR33694">
    <property type="entry name" value="UDP-3-O-ACYL-N-ACETYLGLUCOSAMINE DEACETYLASE 1, MITOCHONDRIAL-RELATED"/>
    <property type="match status" value="1"/>
</dbReference>
<dbReference type="GO" id="GO:0009245">
    <property type="term" value="P:lipid A biosynthetic process"/>
    <property type="evidence" value="ECO:0007669"/>
    <property type="project" value="UniProtKB-UniRule"/>
</dbReference>
<evidence type="ECO:0000313" key="13">
    <source>
        <dbReference type="EMBL" id="OGC39887.1"/>
    </source>
</evidence>
<keyword evidence="9" id="KW-0862">Zinc</keyword>
<evidence type="ECO:0000256" key="5">
    <source>
        <dbReference type="ARBA" id="ARBA00022516"/>
    </source>
</evidence>
<comment type="pathway">
    <text evidence="3">Glycolipid biosynthesis; lipid IV(A) biosynthesis; lipid IV(A) from (3R)-3-hydroxytetradecanoyl-[acyl-carrier-protein] and UDP-N-acetyl-alpha-D-glucosamine: step 2/6.</text>
</comment>
<dbReference type="UniPathway" id="UPA00359">
    <property type="reaction ID" value="UER00478"/>
</dbReference>
<keyword evidence="10" id="KW-0443">Lipid metabolism</keyword>
<evidence type="ECO:0000313" key="14">
    <source>
        <dbReference type="Proteomes" id="UP000179242"/>
    </source>
</evidence>
<evidence type="ECO:0000256" key="6">
    <source>
        <dbReference type="ARBA" id="ARBA00022556"/>
    </source>
</evidence>
<dbReference type="Proteomes" id="UP000179242">
    <property type="component" value="Unassembled WGS sequence"/>
</dbReference>
<accession>A0A1F4U4T8</accession>
<keyword evidence="8" id="KW-0378">Hydrolase</keyword>
<evidence type="ECO:0000256" key="10">
    <source>
        <dbReference type="ARBA" id="ARBA00023098"/>
    </source>
</evidence>
<name>A0A1F4U4T8_UNCSA</name>
<evidence type="ECO:0000256" key="4">
    <source>
        <dbReference type="ARBA" id="ARBA00012745"/>
    </source>
</evidence>
<dbReference type="InterPro" id="IPR020568">
    <property type="entry name" value="Ribosomal_Su5_D2-typ_SF"/>
</dbReference>
<evidence type="ECO:0000256" key="1">
    <source>
        <dbReference type="ARBA" id="ARBA00001947"/>
    </source>
</evidence>
<comment type="caution">
    <text evidence="13">The sequence shown here is derived from an EMBL/GenBank/DDBJ whole genome shotgun (WGS) entry which is preliminary data.</text>
</comment>
<evidence type="ECO:0000256" key="12">
    <source>
        <dbReference type="NCBIfam" id="TIGR00325"/>
    </source>
</evidence>
<dbReference type="PANTHER" id="PTHR33694:SF1">
    <property type="entry name" value="UDP-3-O-ACYL-N-ACETYLGLUCOSAMINE DEACETYLASE 1, MITOCHONDRIAL-RELATED"/>
    <property type="match status" value="1"/>
</dbReference>
<keyword evidence="7" id="KW-0479">Metal-binding</keyword>
<protein>
    <recommendedName>
        <fullName evidence="4 12">UDP-3-O-acyl-N-acetylglucosamine deacetylase</fullName>
        <ecNumber evidence="4 12">3.5.1.108</ecNumber>
    </recommendedName>
</protein>
<dbReference type="SUPFAM" id="SSF54211">
    <property type="entry name" value="Ribosomal protein S5 domain 2-like"/>
    <property type="match status" value="2"/>
</dbReference>
<comment type="catalytic activity">
    <reaction evidence="11">
        <text>a UDP-3-O-[(3R)-3-hydroxyacyl]-N-acetyl-alpha-D-glucosamine + H2O = a UDP-3-O-[(3R)-3-hydroxyacyl]-alpha-D-glucosamine + acetate</text>
        <dbReference type="Rhea" id="RHEA:67816"/>
        <dbReference type="ChEBI" id="CHEBI:15377"/>
        <dbReference type="ChEBI" id="CHEBI:30089"/>
        <dbReference type="ChEBI" id="CHEBI:137740"/>
        <dbReference type="ChEBI" id="CHEBI:173225"/>
        <dbReference type="EC" id="3.5.1.108"/>
    </reaction>
</comment>
<dbReference type="Gene3D" id="3.30.1700.10">
    <property type="entry name" value="lpxc deacetylase, domain 2"/>
    <property type="match status" value="1"/>
</dbReference>
<dbReference type="AlphaFoldDB" id="A0A1F4U4T8"/>
<dbReference type="InterPro" id="IPR015870">
    <property type="entry name" value="UDP-acyl_N-AcGlcN_deAcase_N"/>
</dbReference>
<proteinExistence type="predicted"/>
<comment type="function">
    <text evidence="2">Catalyzes the hydrolysis of UDP-3-O-myristoyl-N-acetylglucosamine to form UDP-3-O-myristoylglucosamine and acetate, the committed step in lipid A biosynthesis.</text>
</comment>
<sequence>MITLSGVGIHSGKKSTVKILPQPAGFGIKFSLGDEIFPVDITLVTGSALATTLGKITQVEHLLAAARGMRVTDILVKCESNEIPILDGSSLPYVLAFEKAGLAGKDKSSPLILKETVRIEEGGKLIVAEPAENFSIEFSVDYPVIGKQSFYYDGSVESFKKEIAPARTFGYEKDLESLHQNGLALGASLDNALGIDEKGYMNPPRFENEPVRHKILDLIGDLALLGRPINAKIKAYKSSHRLNQLLVRRIINA</sequence>
<dbReference type="EC" id="3.5.1.108" evidence="4 12"/>
<evidence type="ECO:0000256" key="3">
    <source>
        <dbReference type="ARBA" id="ARBA00005002"/>
    </source>
</evidence>